<feature type="chain" id="PRO_5003538132" description="DUF8020 domain-containing protein" evidence="2">
    <location>
        <begin position="27"/>
        <end position="216"/>
    </location>
</feature>
<proteinExistence type="predicted"/>
<evidence type="ECO:0000313" key="4">
    <source>
        <dbReference type="EMBL" id="GAB19200.1"/>
    </source>
</evidence>
<keyword evidence="1" id="KW-1133">Transmembrane helix</keyword>
<dbReference type="Pfam" id="PF26059">
    <property type="entry name" value="DUF8020"/>
    <property type="match status" value="1"/>
</dbReference>
<comment type="caution">
    <text evidence="4">The sequence shown here is derived from an EMBL/GenBank/DDBJ whole genome shotgun (WGS) entry which is preliminary data.</text>
</comment>
<evidence type="ECO:0000313" key="5">
    <source>
        <dbReference type="Proteomes" id="UP000035034"/>
    </source>
</evidence>
<evidence type="ECO:0000256" key="2">
    <source>
        <dbReference type="SAM" id="SignalP"/>
    </source>
</evidence>
<dbReference type="Proteomes" id="UP000035034">
    <property type="component" value="Unassembled WGS sequence"/>
</dbReference>
<evidence type="ECO:0000259" key="3">
    <source>
        <dbReference type="Pfam" id="PF26059"/>
    </source>
</evidence>
<keyword evidence="2" id="KW-0732">Signal</keyword>
<keyword evidence="1" id="KW-0472">Membrane</keyword>
<name>H0R299_9ACTN</name>
<dbReference type="AlphaFoldDB" id="H0R299"/>
<reference evidence="4 5" key="1">
    <citation type="submission" date="2011-12" db="EMBL/GenBank/DDBJ databases">
        <title>Whole genome shotgun sequence of Gordonia effusa NBRC 100432.</title>
        <authorList>
            <person name="Yoshida I."/>
            <person name="Takarada H."/>
            <person name="Hosoyama A."/>
            <person name="Tsuchikane K."/>
            <person name="Katsumata H."/>
            <person name="Yamazaki S."/>
            <person name="Fujita N."/>
        </authorList>
    </citation>
    <scope>NUCLEOTIDE SEQUENCE [LARGE SCALE GENOMIC DNA]</scope>
    <source>
        <strain evidence="4 5">NBRC 100432</strain>
    </source>
</reference>
<keyword evidence="1" id="KW-0812">Transmembrane</keyword>
<dbReference type="OrthoDB" id="4375981at2"/>
<dbReference type="RefSeq" id="WP_007318535.1">
    <property type="nucleotide sequence ID" value="NZ_BAEH01000076.1"/>
</dbReference>
<feature type="transmembrane region" description="Helical" evidence="1">
    <location>
        <begin position="178"/>
        <end position="202"/>
    </location>
</feature>
<sequence length="216" mass="22269">MKLLVAIVCTLTIITGAHVGAGSAEAAGNGPVHYRISAVGHTVRITVTDGSITVSRHSLSLRSRAGKERSRIPLTFQLNGIRYRLAATTTPRSAILTPIVGRSVRPAAANDDRLATPRTREERDRVALALFNEQVSAAMTVSSILGMALGAIVGGVTGCVLGLPIFGVGCIPGFIGGVTVGSIIGTLAGGGGGLIVFGLQYWRTINSPFTPPKTAN</sequence>
<feature type="signal peptide" evidence="2">
    <location>
        <begin position="1"/>
        <end position="26"/>
    </location>
</feature>
<feature type="transmembrane region" description="Helical" evidence="1">
    <location>
        <begin position="144"/>
        <end position="166"/>
    </location>
</feature>
<feature type="domain" description="DUF8020" evidence="3">
    <location>
        <begin position="31"/>
        <end position="99"/>
    </location>
</feature>
<accession>H0R299</accession>
<dbReference type="eggNOG" id="ENOG5032AP6">
    <property type="taxonomic scope" value="Bacteria"/>
</dbReference>
<protein>
    <recommendedName>
        <fullName evidence="3">DUF8020 domain-containing protein</fullName>
    </recommendedName>
</protein>
<gene>
    <name evidence="4" type="ORF">GOEFS_076_00290</name>
</gene>
<dbReference type="InterPro" id="IPR058333">
    <property type="entry name" value="DUF8020"/>
</dbReference>
<dbReference type="EMBL" id="BAEH01000076">
    <property type="protein sequence ID" value="GAB19200.1"/>
    <property type="molecule type" value="Genomic_DNA"/>
</dbReference>
<organism evidence="4 5">
    <name type="scientific">Gordonia effusa NBRC 100432</name>
    <dbReference type="NCBI Taxonomy" id="1077974"/>
    <lineage>
        <taxon>Bacteria</taxon>
        <taxon>Bacillati</taxon>
        <taxon>Actinomycetota</taxon>
        <taxon>Actinomycetes</taxon>
        <taxon>Mycobacteriales</taxon>
        <taxon>Gordoniaceae</taxon>
        <taxon>Gordonia</taxon>
    </lineage>
</organism>
<evidence type="ECO:0000256" key="1">
    <source>
        <dbReference type="SAM" id="Phobius"/>
    </source>
</evidence>
<keyword evidence="5" id="KW-1185">Reference proteome</keyword>